<dbReference type="PANTHER" id="PTHR35339:SF4">
    <property type="entry name" value="LINALOOL DEHYDRATASE_ISOMERASE DOMAIN-CONTAINING PROTEIN"/>
    <property type="match status" value="1"/>
</dbReference>
<accession>A0A8J3P6N0</accession>
<dbReference type="EMBL" id="BONI01000002">
    <property type="protein sequence ID" value="GIG03626.1"/>
    <property type="molecule type" value="Genomic_DNA"/>
</dbReference>
<keyword evidence="4" id="KW-1185">Reference proteome</keyword>
<gene>
    <name evidence="3" type="ORF">Cco03nite_03260</name>
</gene>
<name>A0A8J3P6N0_9ACTN</name>
<evidence type="ECO:0000313" key="4">
    <source>
        <dbReference type="Proteomes" id="UP000630887"/>
    </source>
</evidence>
<dbReference type="AlphaFoldDB" id="A0A8J3P6N0"/>
<protein>
    <recommendedName>
        <fullName evidence="2">DUF2264 domain-containing protein</fullName>
    </recommendedName>
</protein>
<evidence type="ECO:0000256" key="1">
    <source>
        <dbReference type="SAM" id="MobiDB-lite"/>
    </source>
</evidence>
<dbReference type="InterPro" id="IPR049349">
    <property type="entry name" value="DUF2264_N"/>
</dbReference>
<proteinExistence type="predicted"/>
<evidence type="ECO:0000313" key="3">
    <source>
        <dbReference type="EMBL" id="GIG03626.1"/>
    </source>
</evidence>
<evidence type="ECO:0000259" key="2">
    <source>
        <dbReference type="Pfam" id="PF10022"/>
    </source>
</evidence>
<organism evidence="3 4">
    <name type="scientific">Catellatospora coxensis</name>
    <dbReference type="NCBI Taxonomy" id="310354"/>
    <lineage>
        <taxon>Bacteria</taxon>
        <taxon>Bacillati</taxon>
        <taxon>Actinomycetota</taxon>
        <taxon>Actinomycetes</taxon>
        <taxon>Micromonosporales</taxon>
        <taxon>Micromonosporaceae</taxon>
        <taxon>Catellatospora</taxon>
    </lineage>
</organism>
<dbReference type="PANTHER" id="PTHR35339">
    <property type="entry name" value="LINALOOL DEHYDRATASE_ISOMERASE DOMAIN-CONTAINING PROTEIN"/>
    <property type="match status" value="1"/>
</dbReference>
<dbReference type="InterPro" id="IPR016624">
    <property type="entry name" value="UCP014753"/>
</dbReference>
<sequence>MSEQISPYTGWTRAEWAGLADHLLDSAWRHASPTGARITPPGAPGGYGTAVDGLEGFARTFLLAGFRIAGEHGRDPGNLLERYAQGIAAGTDPHSPERWVTPREHGQAKVEAASIALILDLTRPWLWDNLDAGVQARVVDYLAQVVGDHTYPQTNWVWFRIVVEQFLASVGGPWSPDDIEADLARHESFARDGGWYCDGPERSYDHYAGWALHLYPIMWSRMAGAQERAAPLLPEYTRRLDRYLLDAVRLVGADGSPLIQGRSLAYRFAAAAPFWAGAVAGSDALAPGLLRRAASGIVKHFADRGAPDEDGLLTLGWFHPWRRIAQRYSGPGSPYWASKGLLGLALPAEHPVWTAVEQPLPVEQADQLAVITAPGWALSATAADGVVRVYNHGTDHARRGDRSTDSPLYARLGYSTATAPAMDDDGWDSPLDQSVVLLDTHGEATHRSGFTTLDVRAEGDAAVLASRARCHWVKPDRDAPDHGSGYPGDALDAATVTTVSVVRGAWEVRLIHVDPAGAPGWEQVTALRVGGWPVPAAAADDRSIPVVARPRPAAGALAVSTDLAEGPASDGTAAPRPVSGGPAGPLVDGSARPVAEAVGTTLTSTAVGLHGLDVAGVHTVHDATPIAEHTAIPWLQTRPGRAAWHVAAFALNGGGRWPLAQISGPEDAPVVRVTWPDQATTTAALPLTGPHHHAQNRSSAA</sequence>
<dbReference type="Pfam" id="PF10022">
    <property type="entry name" value="DUF2264"/>
    <property type="match status" value="1"/>
</dbReference>
<dbReference type="RefSeq" id="WP_203688103.1">
    <property type="nucleotide sequence ID" value="NZ_BAAALC010000001.1"/>
</dbReference>
<feature type="domain" description="DUF2264" evidence="2">
    <location>
        <begin position="12"/>
        <end position="359"/>
    </location>
</feature>
<dbReference type="Proteomes" id="UP000630887">
    <property type="component" value="Unassembled WGS sequence"/>
</dbReference>
<reference evidence="3 4" key="1">
    <citation type="submission" date="2021-01" db="EMBL/GenBank/DDBJ databases">
        <title>Whole genome shotgun sequence of Catellatospora coxensis NBRC 107359.</title>
        <authorList>
            <person name="Komaki H."/>
            <person name="Tamura T."/>
        </authorList>
    </citation>
    <scope>NUCLEOTIDE SEQUENCE [LARGE SCALE GENOMIC DNA]</scope>
    <source>
        <strain evidence="3 4">NBRC 107359</strain>
    </source>
</reference>
<feature type="region of interest" description="Disordered" evidence="1">
    <location>
        <begin position="563"/>
        <end position="586"/>
    </location>
</feature>
<comment type="caution">
    <text evidence="3">The sequence shown here is derived from an EMBL/GenBank/DDBJ whole genome shotgun (WGS) entry which is preliminary data.</text>
</comment>